<name>A0ACB8UCH6_9APHY</name>
<organism evidence="1 2">
    <name type="scientific">Irpex rosettiformis</name>
    <dbReference type="NCBI Taxonomy" id="378272"/>
    <lineage>
        <taxon>Eukaryota</taxon>
        <taxon>Fungi</taxon>
        <taxon>Dikarya</taxon>
        <taxon>Basidiomycota</taxon>
        <taxon>Agaricomycotina</taxon>
        <taxon>Agaricomycetes</taxon>
        <taxon>Polyporales</taxon>
        <taxon>Irpicaceae</taxon>
        <taxon>Irpex</taxon>
    </lineage>
</organism>
<keyword evidence="2" id="KW-1185">Reference proteome</keyword>
<dbReference type="Proteomes" id="UP001055072">
    <property type="component" value="Unassembled WGS sequence"/>
</dbReference>
<reference evidence="1" key="1">
    <citation type="journal article" date="2021" name="Environ. Microbiol.">
        <title>Gene family expansions and transcriptome signatures uncover fungal adaptations to wood decay.</title>
        <authorList>
            <person name="Hage H."/>
            <person name="Miyauchi S."/>
            <person name="Viragh M."/>
            <person name="Drula E."/>
            <person name="Min B."/>
            <person name="Chaduli D."/>
            <person name="Navarro D."/>
            <person name="Favel A."/>
            <person name="Norest M."/>
            <person name="Lesage-Meessen L."/>
            <person name="Balint B."/>
            <person name="Merenyi Z."/>
            <person name="de Eugenio L."/>
            <person name="Morin E."/>
            <person name="Martinez A.T."/>
            <person name="Baldrian P."/>
            <person name="Stursova M."/>
            <person name="Martinez M.J."/>
            <person name="Novotny C."/>
            <person name="Magnuson J.K."/>
            <person name="Spatafora J.W."/>
            <person name="Maurice S."/>
            <person name="Pangilinan J."/>
            <person name="Andreopoulos W."/>
            <person name="LaButti K."/>
            <person name="Hundley H."/>
            <person name="Na H."/>
            <person name="Kuo A."/>
            <person name="Barry K."/>
            <person name="Lipzen A."/>
            <person name="Henrissat B."/>
            <person name="Riley R."/>
            <person name="Ahrendt S."/>
            <person name="Nagy L.G."/>
            <person name="Grigoriev I.V."/>
            <person name="Martin F."/>
            <person name="Rosso M.N."/>
        </authorList>
    </citation>
    <scope>NUCLEOTIDE SEQUENCE</scope>
    <source>
        <strain evidence="1">CBS 384.51</strain>
    </source>
</reference>
<gene>
    <name evidence="1" type="ORF">BDY19DRAFT_990687</name>
</gene>
<accession>A0ACB8UCH6</accession>
<dbReference type="EMBL" id="MU274904">
    <property type="protein sequence ID" value="KAI0091928.1"/>
    <property type="molecule type" value="Genomic_DNA"/>
</dbReference>
<protein>
    <submittedName>
        <fullName evidence="1">Uncharacterized protein</fullName>
    </submittedName>
</protein>
<evidence type="ECO:0000313" key="1">
    <source>
        <dbReference type="EMBL" id="KAI0091928.1"/>
    </source>
</evidence>
<proteinExistence type="predicted"/>
<evidence type="ECO:0000313" key="2">
    <source>
        <dbReference type="Proteomes" id="UP001055072"/>
    </source>
</evidence>
<comment type="caution">
    <text evidence="1">The sequence shown here is derived from an EMBL/GenBank/DDBJ whole genome shotgun (WGS) entry which is preliminary data.</text>
</comment>
<sequence length="231" mass="25686">MAANNTIINASCHELPYPAYPLDLVPPMLQAPSTLPTNPLKPAESVSPHPCSDSEPTTTSVFSEDSDSDDEGVFSAANNRSSLILDLRELRRVDSSVMERRVLRRQRSKLASTRRTPLQVVKVRSCGISPDPRLPEWQVAERPAEALNVGDSVFIQLVDDERQRGYAAAFAIVGIPKFPQENTVRLQLMSRAAVHAPIKLTVRAQWFAPSRRPSMVEGIWRVIVRCFSSVE</sequence>